<feature type="transmembrane region" description="Helical" evidence="2">
    <location>
        <begin position="213"/>
        <end position="237"/>
    </location>
</feature>
<sequence length="245" mass="25931">MKLFRGIVLTAVLAGALAGTVMTGAHHLWTVPLILEAEVYEDQAPAPAHEHSPTGGQAHAAVAEPAHEHSHEGWKPEDGFSRTAFTWLADVLAAIGFGVLLVTASEAFGGIRSRRHGLLWGGAGGLIFIVAPLSGLPPELPGMPAAALEPRQLWWLATAACTAAGLGLLAFKRRPLTSVIAVLLLVVPHFIWVPQAGSHETAIPLQLLRDFQAGSVVIGVAFWLLLGVLVAQFRGLFVSPDVSRR</sequence>
<keyword evidence="4" id="KW-1185">Reference proteome</keyword>
<dbReference type="InterPro" id="IPR012666">
    <property type="entry name" value="CbtA_put"/>
</dbReference>
<evidence type="ECO:0000313" key="4">
    <source>
        <dbReference type="Proteomes" id="UP000805841"/>
    </source>
</evidence>
<reference evidence="3 4" key="1">
    <citation type="journal article" date="2020" name="Insects">
        <title>Bacteria Belonging to Pseudomonas typographi sp. nov. from the Bark Beetle Ips typographus Have Genomic Potential to Aid in the Host Ecology.</title>
        <authorList>
            <person name="Peral-Aranega E."/>
            <person name="Saati-Santamaria Z."/>
            <person name="Kolarik M."/>
            <person name="Rivas R."/>
            <person name="Garcia-Fraile P."/>
        </authorList>
    </citation>
    <scope>NUCLEOTIDE SEQUENCE [LARGE SCALE GENOMIC DNA]</scope>
    <source>
        <strain evidence="3 4">CA3A</strain>
    </source>
</reference>
<feature type="compositionally biased region" description="Basic and acidic residues" evidence="1">
    <location>
        <begin position="65"/>
        <end position="75"/>
    </location>
</feature>
<protein>
    <submittedName>
        <fullName evidence="3">Cobalt transporter</fullName>
    </submittedName>
</protein>
<feature type="transmembrane region" description="Helical" evidence="2">
    <location>
        <begin position="84"/>
        <end position="104"/>
    </location>
</feature>
<evidence type="ECO:0000313" key="3">
    <source>
        <dbReference type="EMBL" id="MBD1599847.1"/>
    </source>
</evidence>
<organism evidence="3 4">
    <name type="scientific">Pseudomonas typographi</name>
    <dbReference type="NCBI Taxonomy" id="2715964"/>
    <lineage>
        <taxon>Bacteria</taxon>
        <taxon>Pseudomonadati</taxon>
        <taxon>Pseudomonadota</taxon>
        <taxon>Gammaproteobacteria</taxon>
        <taxon>Pseudomonadales</taxon>
        <taxon>Pseudomonadaceae</taxon>
        <taxon>Pseudomonas</taxon>
    </lineage>
</organism>
<dbReference type="Pfam" id="PF09490">
    <property type="entry name" value="CbtA"/>
    <property type="match status" value="1"/>
</dbReference>
<feature type="transmembrane region" description="Helical" evidence="2">
    <location>
        <begin position="116"/>
        <end position="133"/>
    </location>
</feature>
<evidence type="ECO:0000256" key="1">
    <source>
        <dbReference type="SAM" id="MobiDB-lite"/>
    </source>
</evidence>
<feature type="region of interest" description="Disordered" evidence="1">
    <location>
        <begin position="44"/>
        <end position="75"/>
    </location>
</feature>
<comment type="caution">
    <text evidence="3">The sequence shown here is derived from an EMBL/GenBank/DDBJ whole genome shotgun (WGS) entry which is preliminary data.</text>
</comment>
<dbReference type="EMBL" id="JAAOCA010000016">
    <property type="protein sequence ID" value="MBD1599847.1"/>
    <property type="molecule type" value="Genomic_DNA"/>
</dbReference>
<keyword evidence="2" id="KW-1133">Transmembrane helix</keyword>
<proteinExistence type="predicted"/>
<gene>
    <name evidence="3" type="ORF">HAQ05_14195</name>
</gene>
<keyword evidence="2" id="KW-0472">Membrane</keyword>
<name>A0ABR7Z318_9PSED</name>
<dbReference type="Proteomes" id="UP000805841">
    <property type="component" value="Unassembled WGS sequence"/>
</dbReference>
<keyword evidence="2" id="KW-0812">Transmembrane</keyword>
<dbReference type="RefSeq" id="WP_190421648.1">
    <property type="nucleotide sequence ID" value="NZ_JAAOCA010000016.1"/>
</dbReference>
<feature type="transmembrane region" description="Helical" evidence="2">
    <location>
        <begin position="153"/>
        <end position="171"/>
    </location>
</feature>
<feature type="transmembrane region" description="Helical" evidence="2">
    <location>
        <begin position="176"/>
        <end position="193"/>
    </location>
</feature>
<accession>A0ABR7Z318</accession>
<evidence type="ECO:0000256" key="2">
    <source>
        <dbReference type="SAM" id="Phobius"/>
    </source>
</evidence>
<dbReference type="NCBIfam" id="TIGR02458">
    <property type="entry name" value="CbtA"/>
    <property type="match status" value="1"/>
</dbReference>